<comment type="caution">
    <text evidence="1">The sequence shown here is derived from an EMBL/GenBank/DDBJ whole genome shotgun (WGS) entry which is preliminary data.</text>
</comment>
<protein>
    <submittedName>
        <fullName evidence="1">Uncharacterized protein</fullName>
    </submittedName>
</protein>
<dbReference type="AlphaFoldDB" id="A0A951PKN8"/>
<dbReference type="EMBL" id="JAHHIF010000014">
    <property type="protein sequence ID" value="MBW4545287.1"/>
    <property type="molecule type" value="Genomic_DNA"/>
</dbReference>
<evidence type="ECO:0000313" key="1">
    <source>
        <dbReference type="EMBL" id="MBW4545287.1"/>
    </source>
</evidence>
<proteinExistence type="predicted"/>
<name>A0A951PKN8_9CYAN</name>
<reference evidence="1" key="2">
    <citation type="journal article" date="2022" name="Microbiol. Resour. Announc.">
        <title>Metagenome Sequencing to Explore Phylogenomics of Terrestrial Cyanobacteria.</title>
        <authorList>
            <person name="Ward R.D."/>
            <person name="Stajich J.E."/>
            <person name="Johansen J.R."/>
            <person name="Huntemann M."/>
            <person name="Clum A."/>
            <person name="Foster B."/>
            <person name="Foster B."/>
            <person name="Roux S."/>
            <person name="Palaniappan K."/>
            <person name="Varghese N."/>
            <person name="Mukherjee S."/>
            <person name="Reddy T.B.K."/>
            <person name="Daum C."/>
            <person name="Copeland A."/>
            <person name="Chen I.A."/>
            <person name="Ivanova N.N."/>
            <person name="Kyrpides N.C."/>
            <person name="Shapiro N."/>
            <person name="Eloe-Fadrosh E.A."/>
            <person name="Pietrasiak N."/>
        </authorList>
    </citation>
    <scope>NUCLEOTIDE SEQUENCE</scope>
    <source>
        <strain evidence="1">CPER-KK1</strain>
    </source>
</reference>
<gene>
    <name evidence="1" type="ORF">KME25_12695</name>
</gene>
<dbReference type="Proteomes" id="UP000753908">
    <property type="component" value="Unassembled WGS sequence"/>
</dbReference>
<organism evidence="1 2">
    <name type="scientific">Symplocastrum torsivum CPER-KK1</name>
    <dbReference type="NCBI Taxonomy" id="450513"/>
    <lineage>
        <taxon>Bacteria</taxon>
        <taxon>Bacillati</taxon>
        <taxon>Cyanobacteriota</taxon>
        <taxon>Cyanophyceae</taxon>
        <taxon>Oscillatoriophycideae</taxon>
        <taxon>Oscillatoriales</taxon>
        <taxon>Microcoleaceae</taxon>
        <taxon>Symplocastrum</taxon>
    </lineage>
</organism>
<accession>A0A951PKN8</accession>
<reference evidence="1" key="1">
    <citation type="submission" date="2021-05" db="EMBL/GenBank/DDBJ databases">
        <authorList>
            <person name="Pietrasiak N."/>
            <person name="Ward R."/>
            <person name="Stajich J.E."/>
            <person name="Kurbessoian T."/>
        </authorList>
    </citation>
    <scope>NUCLEOTIDE SEQUENCE</scope>
    <source>
        <strain evidence="1">CPER-KK1</strain>
    </source>
</reference>
<sequence>MGRSVRSKDCGGCHQLSAVLYRVKYEEDGDWTFVCNNCWSSLSQDNPHYLYGGTWKAKKKS</sequence>
<evidence type="ECO:0000313" key="2">
    <source>
        <dbReference type="Proteomes" id="UP000753908"/>
    </source>
</evidence>